<sequence>MARSARAYTLIQRRSQPGRALSSRLKKPQATTFATFQTPANLTSEQTTQARPSAEKCLCGRPHEYIRCYYFNPSIRPQGWILSPKVEQLIRLNIKKLRLDAHKELEDLLKELGTISYMKGQTHAYAVDTTDIADTQVSAADSHLAAGTAFSPPSFYHVT</sequence>
<name>A0A6A6NS63_9PEZI</name>
<dbReference type="AlphaFoldDB" id="A0A6A6NS63"/>
<evidence type="ECO:0000313" key="2">
    <source>
        <dbReference type="Proteomes" id="UP000799766"/>
    </source>
</evidence>
<dbReference type="Proteomes" id="UP000799766">
    <property type="component" value="Unassembled WGS sequence"/>
</dbReference>
<evidence type="ECO:0000313" key="1">
    <source>
        <dbReference type="EMBL" id="KAF2454262.1"/>
    </source>
</evidence>
<dbReference type="EMBL" id="MU001692">
    <property type="protein sequence ID" value="KAF2454262.1"/>
    <property type="molecule type" value="Genomic_DNA"/>
</dbReference>
<protein>
    <submittedName>
        <fullName evidence="1">Uncharacterized protein</fullName>
    </submittedName>
</protein>
<reference evidence="1" key="1">
    <citation type="journal article" date="2020" name="Stud. Mycol.">
        <title>101 Dothideomycetes genomes: a test case for predicting lifestyles and emergence of pathogens.</title>
        <authorList>
            <person name="Haridas S."/>
            <person name="Albert R."/>
            <person name="Binder M."/>
            <person name="Bloem J."/>
            <person name="Labutti K."/>
            <person name="Salamov A."/>
            <person name="Andreopoulos B."/>
            <person name="Baker S."/>
            <person name="Barry K."/>
            <person name="Bills G."/>
            <person name="Bluhm B."/>
            <person name="Cannon C."/>
            <person name="Castanera R."/>
            <person name="Culley D."/>
            <person name="Daum C."/>
            <person name="Ezra D."/>
            <person name="Gonzalez J."/>
            <person name="Henrissat B."/>
            <person name="Kuo A."/>
            <person name="Liang C."/>
            <person name="Lipzen A."/>
            <person name="Lutzoni F."/>
            <person name="Magnuson J."/>
            <person name="Mondo S."/>
            <person name="Nolan M."/>
            <person name="Ohm R."/>
            <person name="Pangilinan J."/>
            <person name="Park H.-J."/>
            <person name="Ramirez L."/>
            <person name="Alfaro M."/>
            <person name="Sun H."/>
            <person name="Tritt A."/>
            <person name="Yoshinaga Y."/>
            <person name="Zwiers L.-H."/>
            <person name="Turgeon B."/>
            <person name="Goodwin S."/>
            <person name="Spatafora J."/>
            <person name="Crous P."/>
            <person name="Grigoriev I."/>
        </authorList>
    </citation>
    <scope>NUCLEOTIDE SEQUENCE</scope>
    <source>
        <strain evidence="1">ATCC 16933</strain>
    </source>
</reference>
<accession>A0A6A6NS63</accession>
<keyword evidence="2" id="KW-1185">Reference proteome</keyword>
<proteinExistence type="predicted"/>
<dbReference type="OrthoDB" id="4187030at2759"/>
<organism evidence="1 2">
    <name type="scientific">Lineolata rhizophorae</name>
    <dbReference type="NCBI Taxonomy" id="578093"/>
    <lineage>
        <taxon>Eukaryota</taxon>
        <taxon>Fungi</taxon>
        <taxon>Dikarya</taxon>
        <taxon>Ascomycota</taxon>
        <taxon>Pezizomycotina</taxon>
        <taxon>Dothideomycetes</taxon>
        <taxon>Dothideomycetes incertae sedis</taxon>
        <taxon>Lineolatales</taxon>
        <taxon>Lineolataceae</taxon>
        <taxon>Lineolata</taxon>
    </lineage>
</organism>
<gene>
    <name evidence="1" type="ORF">BDY21DRAFT_353460</name>
</gene>